<protein>
    <recommendedName>
        <fullName evidence="3">Lipoprotein</fullName>
    </recommendedName>
</protein>
<sequence>MKKKLFLLFFGIVSVLLLQSCFLLTEAMTQQGKPQSAPALKAGSIIGGKTIVWVNNQSGAWTFLAVGTPSGPIQWSNDSSKYMSTKSMTTSIGGGKANTLSIASQHNSHAHTISNNAAKYCLSKGGYLPTTEEAEKIALFIRKNFWTSNWEATSKALYYSPSSNSTVVVFRDEGNTAVAVPVYYLDASGNVVEP</sequence>
<dbReference type="EMBL" id="CP061839">
    <property type="protein sequence ID" value="QOW61418.1"/>
    <property type="molecule type" value="Genomic_DNA"/>
</dbReference>
<dbReference type="RefSeq" id="WP_024466669.1">
    <property type="nucleotide sequence ID" value="NZ_CP061839.1"/>
</dbReference>
<accession>A0A7S6WQE4</accession>
<name>A0A7S6WQE4_9SPIR</name>
<dbReference type="Proteomes" id="UP000593915">
    <property type="component" value="Chromosome"/>
</dbReference>
<dbReference type="AlphaFoldDB" id="A0A7S6WQE4"/>
<reference evidence="1 2" key="1">
    <citation type="submission" date="2020-09" db="EMBL/GenBank/DDBJ databases">
        <title>Characterization of Treponema spp. from bovine digital dermatitis in Korea.</title>
        <authorList>
            <person name="Espiritu H.M."/>
            <person name="Cho Y.I."/>
            <person name="Mamuad L."/>
        </authorList>
    </citation>
    <scope>NUCLEOTIDE SEQUENCE [LARGE SCALE GENOMIC DNA]</scope>
    <source>
        <strain evidence="1 2">KS1</strain>
    </source>
</reference>
<proteinExistence type="predicted"/>
<evidence type="ECO:0000313" key="2">
    <source>
        <dbReference type="Proteomes" id="UP000593915"/>
    </source>
</evidence>
<dbReference type="PROSITE" id="PS51257">
    <property type="entry name" value="PROKAR_LIPOPROTEIN"/>
    <property type="match status" value="1"/>
</dbReference>
<organism evidence="1 2">
    <name type="scientific">Treponema pedis</name>
    <dbReference type="NCBI Taxonomy" id="409322"/>
    <lineage>
        <taxon>Bacteria</taxon>
        <taxon>Pseudomonadati</taxon>
        <taxon>Spirochaetota</taxon>
        <taxon>Spirochaetia</taxon>
        <taxon>Spirochaetales</taxon>
        <taxon>Treponemataceae</taxon>
        <taxon>Treponema</taxon>
    </lineage>
</organism>
<evidence type="ECO:0000313" key="1">
    <source>
        <dbReference type="EMBL" id="QOW61418.1"/>
    </source>
</evidence>
<gene>
    <name evidence="1" type="ORF">IFE08_03250</name>
</gene>
<evidence type="ECO:0008006" key="3">
    <source>
        <dbReference type="Google" id="ProtNLM"/>
    </source>
</evidence>